<dbReference type="PANTHER" id="PTHR43792">
    <property type="entry name" value="GNAT FAMILY, PUTATIVE (AFU_ORTHOLOGUE AFUA_3G00765)-RELATED-RELATED"/>
    <property type="match status" value="1"/>
</dbReference>
<organism evidence="2 3">
    <name type="scientific">Pseudocercospora fuligena</name>
    <dbReference type="NCBI Taxonomy" id="685502"/>
    <lineage>
        <taxon>Eukaryota</taxon>
        <taxon>Fungi</taxon>
        <taxon>Dikarya</taxon>
        <taxon>Ascomycota</taxon>
        <taxon>Pezizomycotina</taxon>
        <taxon>Dothideomycetes</taxon>
        <taxon>Dothideomycetidae</taxon>
        <taxon>Mycosphaerellales</taxon>
        <taxon>Mycosphaerellaceae</taxon>
        <taxon>Pseudocercospora</taxon>
    </lineage>
</organism>
<evidence type="ECO:0000313" key="2">
    <source>
        <dbReference type="EMBL" id="KAF7194297.1"/>
    </source>
</evidence>
<dbReference type="Proteomes" id="UP000660729">
    <property type="component" value="Unassembled WGS sequence"/>
</dbReference>
<proteinExistence type="predicted"/>
<dbReference type="OrthoDB" id="630895at2759"/>
<reference evidence="2" key="1">
    <citation type="submission" date="2020-04" db="EMBL/GenBank/DDBJ databases">
        <title>Draft genome resource of the tomato pathogen Pseudocercospora fuligena.</title>
        <authorList>
            <person name="Zaccaron A."/>
        </authorList>
    </citation>
    <scope>NUCLEOTIDE SEQUENCE</scope>
    <source>
        <strain evidence="2">PF001</strain>
    </source>
</reference>
<dbReference type="InterPro" id="IPR016181">
    <property type="entry name" value="Acyl_CoA_acyltransferase"/>
</dbReference>
<dbReference type="InterPro" id="IPR000182">
    <property type="entry name" value="GNAT_dom"/>
</dbReference>
<dbReference type="Pfam" id="PF13302">
    <property type="entry name" value="Acetyltransf_3"/>
    <property type="match status" value="1"/>
</dbReference>
<dbReference type="EMBL" id="JABCIY010000062">
    <property type="protein sequence ID" value="KAF7194297.1"/>
    <property type="molecule type" value="Genomic_DNA"/>
</dbReference>
<accession>A0A8H6RNK7</accession>
<dbReference type="SUPFAM" id="SSF55729">
    <property type="entry name" value="Acyl-CoA N-acyltransferases (Nat)"/>
    <property type="match status" value="1"/>
</dbReference>
<evidence type="ECO:0000259" key="1">
    <source>
        <dbReference type="Pfam" id="PF13302"/>
    </source>
</evidence>
<dbReference type="PANTHER" id="PTHR43792:SF16">
    <property type="entry name" value="N-ACETYLTRANSFERASE DOMAIN-CONTAINING PROTEIN"/>
    <property type="match status" value="1"/>
</dbReference>
<protein>
    <recommendedName>
        <fullName evidence="1">N-acetyltransferase domain-containing protein</fullName>
    </recommendedName>
</protein>
<dbReference type="GO" id="GO:0016747">
    <property type="term" value="F:acyltransferase activity, transferring groups other than amino-acyl groups"/>
    <property type="evidence" value="ECO:0007669"/>
    <property type="project" value="InterPro"/>
</dbReference>
<feature type="domain" description="N-acetyltransferase" evidence="1">
    <location>
        <begin position="16"/>
        <end position="170"/>
    </location>
</feature>
<dbReference type="InterPro" id="IPR051531">
    <property type="entry name" value="N-acetyltransferase"/>
</dbReference>
<evidence type="ECO:0000313" key="3">
    <source>
        <dbReference type="Proteomes" id="UP000660729"/>
    </source>
</evidence>
<dbReference type="Gene3D" id="3.40.630.30">
    <property type="match status" value="1"/>
</dbReference>
<gene>
    <name evidence="2" type="ORF">HII31_04330</name>
</gene>
<keyword evidence="3" id="KW-1185">Reference proteome</keyword>
<name>A0A8H6RNK7_9PEZI</name>
<dbReference type="AlphaFoldDB" id="A0A8H6RNK7"/>
<comment type="caution">
    <text evidence="2">The sequence shown here is derived from an EMBL/GenBank/DDBJ whole genome shotgun (WGS) entry which is preliminary data.</text>
</comment>
<sequence>MALLKDIFPDTLRTERLTLTLFSGTEAEYECLLAAINSPTAHSRMGDFGIRTHEDLDKLFSKALLRAPYFKSGKADQCGYYMIHLGPNSQDGKLIGGTDIVQKGSKLPPDLGWCLLEPYMRQGYATEAAKELMRCVQNDLGEGKNFKELIVLADEKNQQSNRVAEKLGFVDGGRCPNLDNPGMTYNVMILPGMERVDVSCKEGIRLRGVEGYYWH</sequence>